<dbReference type="Proteomes" id="UP000694546">
    <property type="component" value="Chromosome 2"/>
</dbReference>
<dbReference type="GO" id="GO:0003676">
    <property type="term" value="F:nucleic acid binding"/>
    <property type="evidence" value="ECO:0007669"/>
    <property type="project" value="InterPro"/>
</dbReference>
<dbReference type="PROSITE" id="PS50158">
    <property type="entry name" value="ZF_CCHC"/>
    <property type="match status" value="1"/>
</dbReference>
<dbReference type="GO" id="GO:0005634">
    <property type="term" value="C:nucleus"/>
    <property type="evidence" value="ECO:0007669"/>
    <property type="project" value="TreeGrafter"/>
</dbReference>
<keyword evidence="9" id="KW-1185">Reference proteome</keyword>
<evidence type="ECO:0000256" key="4">
    <source>
        <dbReference type="PROSITE-ProRule" id="PRU00047"/>
    </source>
</evidence>
<keyword evidence="3" id="KW-0862">Zinc</keyword>
<proteinExistence type="predicted"/>
<dbReference type="PANTHER" id="PTHR15439">
    <property type="entry name" value="RETINOBLASTOMA-BINDING PROTEIN 6"/>
    <property type="match status" value="1"/>
</dbReference>
<evidence type="ECO:0000313" key="9">
    <source>
        <dbReference type="Proteomes" id="UP000694546"/>
    </source>
</evidence>
<dbReference type="GO" id="GO:0016567">
    <property type="term" value="P:protein ubiquitination"/>
    <property type="evidence" value="ECO:0007669"/>
    <property type="project" value="InterPro"/>
</dbReference>
<feature type="domain" description="CCHC-type" evidence="7">
    <location>
        <begin position="59"/>
        <end position="73"/>
    </location>
</feature>
<dbReference type="Ensembl" id="ENSGMOT00000005275.2">
    <property type="protein sequence ID" value="ENSGMOP00000005125.2"/>
    <property type="gene ID" value="ENSGMOG00000004819.2"/>
</dbReference>
<organism evidence="8 9">
    <name type="scientific">Gadus morhua</name>
    <name type="common">Atlantic cod</name>
    <dbReference type="NCBI Taxonomy" id="8049"/>
    <lineage>
        <taxon>Eukaryota</taxon>
        <taxon>Metazoa</taxon>
        <taxon>Chordata</taxon>
        <taxon>Craniata</taxon>
        <taxon>Vertebrata</taxon>
        <taxon>Euteleostomi</taxon>
        <taxon>Actinopterygii</taxon>
        <taxon>Neopterygii</taxon>
        <taxon>Teleostei</taxon>
        <taxon>Neoteleostei</taxon>
        <taxon>Acanthomorphata</taxon>
        <taxon>Zeiogadaria</taxon>
        <taxon>Gadariae</taxon>
        <taxon>Gadiformes</taxon>
        <taxon>Gadoidei</taxon>
        <taxon>Gadidae</taxon>
        <taxon>Gadus</taxon>
    </lineage>
</organism>
<dbReference type="AlphaFoldDB" id="A0A8C5F4U5"/>
<reference evidence="8" key="1">
    <citation type="submission" date="2025-08" db="UniProtKB">
        <authorList>
            <consortium name="Ensembl"/>
        </authorList>
    </citation>
    <scope>IDENTIFICATION</scope>
</reference>
<evidence type="ECO:0000313" key="8">
    <source>
        <dbReference type="Ensembl" id="ENSGMOP00000005125.2"/>
    </source>
</evidence>
<feature type="domain" description="RING-type" evidence="6">
    <location>
        <begin position="164"/>
        <end position="204"/>
    </location>
</feature>
<keyword evidence="2 4" id="KW-0863">Zinc-finger</keyword>
<dbReference type="CDD" id="cd16620">
    <property type="entry name" value="vRING-HC-C4C4_RBBP6"/>
    <property type="match status" value="1"/>
</dbReference>
<dbReference type="InterPro" id="IPR001841">
    <property type="entry name" value="Znf_RING"/>
</dbReference>
<feature type="region of interest" description="Disordered" evidence="5">
    <location>
        <begin position="129"/>
        <end position="153"/>
    </location>
</feature>
<dbReference type="InterPro" id="IPR013083">
    <property type="entry name" value="Znf_RING/FYVE/PHD"/>
</dbReference>
<dbReference type="InterPro" id="IPR025829">
    <property type="entry name" value="Zn_knuckle_CX2CX3GHX4C"/>
</dbReference>
<dbReference type="GeneTree" id="ENSGT00940000159365"/>
<dbReference type="PANTHER" id="PTHR15439:SF0">
    <property type="entry name" value="CELL DIVISION CYCLE AND APOPTOSIS REGULATOR PROTEIN 1-RELATED"/>
    <property type="match status" value="1"/>
</dbReference>
<dbReference type="PROSITE" id="PS50089">
    <property type="entry name" value="ZF_RING_2"/>
    <property type="match status" value="1"/>
</dbReference>
<dbReference type="Pfam" id="PF13696">
    <property type="entry name" value="zf-CCHC_2"/>
    <property type="match status" value="1"/>
</dbReference>
<dbReference type="SUPFAM" id="SSF57756">
    <property type="entry name" value="Retrovirus zinc finger-like domains"/>
    <property type="match status" value="1"/>
</dbReference>
<keyword evidence="1" id="KW-0479">Metal-binding</keyword>
<evidence type="ECO:0000259" key="6">
    <source>
        <dbReference type="PROSITE" id="PS50089"/>
    </source>
</evidence>
<dbReference type="SMART" id="SM00184">
    <property type="entry name" value="RING"/>
    <property type="match status" value="1"/>
</dbReference>
<evidence type="ECO:0000256" key="5">
    <source>
        <dbReference type="SAM" id="MobiDB-lite"/>
    </source>
</evidence>
<name>A0A8C5F4U5_GADMO</name>
<dbReference type="GO" id="GO:0006511">
    <property type="term" value="P:ubiquitin-dependent protein catabolic process"/>
    <property type="evidence" value="ECO:0007669"/>
    <property type="project" value="TreeGrafter"/>
</dbReference>
<dbReference type="Gene3D" id="3.30.40.10">
    <property type="entry name" value="Zinc/RING finger domain, C3HC4 (zinc finger)"/>
    <property type="match status" value="1"/>
</dbReference>
<dbReference type="InterPro" id="IPR036875">
    <property type="entry name" value="Znf_CCHC_sf"/>
</dbReference>
<dbReference type="OMA" id="SVVIPCC"/>
<reference evidence="8" key="2">
    <citation type="submission" date="2025-09" db="UniProtKB">
        <authorList>
            <consortium name="Ensembl"/>
        </authorList>
    </citation>
    <scope>IDENTIFICATION</scope>
</reference>
<dbReference type="InterPro" id="IPR033489">
    <property type="entry name" value="RBBP6"/>
</dbReference>
<dbReference type="GO" id="GO:0061630">
    <property type="term" value="F:ubiquitin protein ligase activity"/>
    <property type="evidence" value="ECO:0007669"/>
    <property type="project" value="InterPro"/>
</dbReference>
<dbReference type="SUPFAM" id="SSF57850">
    <property type="entry name" value="RING/U-box"/>
    <property type="match status" value="1"/>
</dbReference>
<protein>
    <recommendedName>
        <fullName evidence="10">RBBP6 ligase</fullName>
    </recommendedName>
</protein>
<evidence type="ECO:0000256" key="1">
    <source>
        <dbReference type="ARBA" id="ARBA00022723"/>
    </source>
</evidence>
<dbReference type="InterPro" id="IPR001878">
    <property type="entry name" value="Znf_CCHC"/>
</dbReference>
<evidence type="ECO:0008006" key="10">
    <source>
        <dbReference type="Google" id="ProtNLM"/>
    </source>
</evidence>
<evidence type="ECO:0000256" key="3">
    <source>
        <dbReference type="ARBA" id="ARBA00022833"/>
    </source>
</evidence>
<dbReference type="GO" id="GO:0008270">
    <property type="term" value="F:zinc ion binding"/>
    <property type="evidence" value="ECO:0007669"/>
    <property type="project" value="UniProtKB-KW"/>
</dbReference>
<accession>A0A8C5F4U5</accession>
<sequence length="239" mass="26123">MDNQSFSRSLTLLSQTCNLANANASEEDKIQAMMSQSTHEYDPMNYVKKHGPPPPNYTCFRCGMNGHHIRNCPTNGDKTFESLPKIKKSTGIPRSFMVEVDDPNIKGAMLTHCGRYAIPTIDAEAYAKGKKERPPFAPPLPPAAGAGGEEKKEEEEAVPTELLCLICREMLHDAVLIPCCGNSYCDDCIRSALLESDEHVCPTCAKVDVSPDTLVANKFLRQVRAGEARLTGQEHGLGG</sequence>
<dbReference type="Gene3D" id="4.10.60.10">
    <property type="entry name" value="Zinc finger, CCHC-type"/>
    <property type="match status" value="1"/>
</dbReference>
<dbReference type="GO" id="GO:0006397">
    <property type="term" value="P:mRNA processing"/>
    <property type="evidence" value="ECO:0007669"/>
    <property type="project" value="InterPro"/>
</dbReference>
<evidence type="ECO:0000256" key="2">
    <source>
        <dbReference type="ARBA" id="ARBA00022771"/>
    </source>
</evidence>
<evidence type="ECO:0000259" key="7">
    <source>
        <dbReference type="PROSITE" id="PS50158"/>
    </source>
</evidence>